<evidence type="ECO:0000256" key="1">
    <source>
        <dbReference type="ARBA" id="ARBA00004141"/>
    </source>
</evidence>
<dbReference type="Pfam" id="PF00854">
    <property type="entry name" value="PTR2"/>
    <property type="match status" value="1"/>
</dbReference>
<dbReference type="GO" id="GO:0016020">
    <property type="term" value="C:membrane"/>
    <property type="evidence" value="ECO:0007669"/>
    <property type="project" value="UniProtKB-SubCell"/>
</dbReference>
<comment type="caution">
    <text evidence="6">The sequence shown here is derived from an EMBL/GenBank/DDBJ whole genome shotgun (WGS) entry which is preliminary data.</text>
</comment>
<evidence type="ECO:0000256" key="4">
    <source>
        <dbReference type="ARBA" id="ARBA00022989"/>
    </source>
</evidence>
<keyword evidence="5" id="KW-0472">Membrane</keyword>
<evidence type="ECO:0000256" key="3">
    <source>
        <dbReference type="ARBA" id="ARBA00022692"/>
    </source>
</evidence>
<keyword evidence="4" id="KW-1133">Transmembrane helix</keyword>
<keyword evidence="7" id="KW-1185">Reference proteome</keyword>
<name>A0AAN9Q3L1_CANGL</name>
<evidence type="ECO:0000256" key="5">
    <source>
        <dbReference type="ARBA" id="ARBA00023136"/>
    </source>
</evidence>
<dbReference type="Gene3D" id="1.20.1250.20">
    <property type="entry name" value="MFS general substrate transporter like domains"/>
    <property type="match status" value="1"/>
</dbReference>
<proteinExistence type="inferred from homology"/>
<reference evidence="6 7" key="1">
    <citation type="submission" date="2024-01" db="EMBL/GenBank/DDBJ databases">
        <title>The genomes of 5 underutilized Papilionoideae crops provide insights into root nodulation and disease resistanc.</title>
        <authorList>
            <person name="Jiang F."/>
        </authorList>
    </citation>
    <scope>NUCLEOTIDE SEQUENCE [LARGE SCALE GENOMIC DNA]</scope>
    <source>
        <strain evidence="6">LVBAO_FW01</strain>
        <tissue evidence="6">Leaves</tissue>
    </source>
</reference>
<comment type="subcellular location">
    <subcellularLocation>
        <location evidence="1">Membrane</location>
        <topology evidence="1">Multi-pass membrane protein</topology>
    </subcellularLocation>
</comment>
<comment type="similarity">
    <text evidence="2">Belongs to the major facilitator superfamily. Proton-dependent oligopeptide transporter (POT/PTR) (TC 2.A.17) family.</text>
</comment>
<keyword evidence="3" id="KW-0812">Transmembrane</keyword>
<sequence length="132" mass="14982">MIVAGVLEVVHLYIVKQNNYHDLEVIPMSIFWQVPQYFLVGAAEVFTNIGQMEFFYGEAPDAMRSLCAAFSLTTNALGNYVSTLLAIIVIKVTTRHGNLGWIPDNLNRGHLDYFYWLLTILLKILRGVIPCF</sequence>
<dbReference type="GO" id="GO:0022857">
    <property type="term" value="F:transmembrane transporter activity"/>
    <property type="evidence" value="ECO:0007669"/>
    <property type="project" value="InterPro"/>
</dbReference>
<organism evidence="6 7">
    <name type="scientific">Canavalia gladiata</name>
    <name type="common">Sword bean</name>
    <name type="synonym">Dolichos gladiatus</name>
    <dbReference type="NCBI Taxonomy" id="3824"/>
    <lineage>
        <taxon>Eukaryota</taxon>
        <taxon>Viridiplantae</taxon>
        <taxon>Streptophyta</taxon>
        <taxon>Embryophyta</taxon>
        <taxon>Tracheophyta</taxon>
        <taxon>Spermatophyta</taxon>
        <taxon>Magnoliopsida</taxon>
        <taxon>eudicotyledons</taxon>
        <taxon>Gunneridae</taxon>
        <taxon>Pentapetalae</taxon>
        <taxon>rosids</taxon>
        <taxon>fabids</taxon>
        <taxon>Fabales</taxon>
        <taxon>Fabaceae</taxon>
        <taxon>Papilionoideae</taxon>
        <taxon>50 kb inversion clade</taxon>
        <taxon>NPAAA clade</taxon>
        <taxon>indigoferoid/millettioid clade</taxon>
        <taxon>Phaseoleae</taxon>
        <taxon>Canavalia</taxon>
    </lineage>
</organism>
<evidence type="ECO:0000313" key="6">
    <source>
        <dbReference type="EMBL" id="KAK7321051.1"/>
    </source>
</evidence>
<protein>
    <submittedName>
        <fullName evidence="6">Uncharacterized protein</fullName>
    </submittedName>
</protein>
<dbReference type="InterPro" id="IPR036259">
    <property type="entry name" value="MFS_trans_sf"/>
</dbReference>
<dbReference type="AlphaFoldDB" id="A0AAN9Q3L1"/>
<evidence type="ECO:0000313" key="7">
    <source>
        <dbReference type="Proteomes" id="UP001367508"/>
    </source>
</evidence>
<dbReference type="Proteomes" id="UP001367508">
    <property type="component" value="Unassembled WGS sequence"/>
</dbReference>
<dbReference type="EMBL" id="JAYMYQ010000007">
    <property type="protein sequence ID" value="KAK7321051.1"/>
    <property type="molecule type" value="Genomic_DNA"/>
</dbReference>
<evidence type="ECO:0000256" key="2">
    <source>
        <dbReference type="ARBA" id="ARBA00005982"/>
    </source>
</evidence>
<dbReference type="PANTHER" id="PTHR11654">
    <property type="entry name" value="OLIGOPEPTIDE TRANSPORTER-RELATED"/>
    <property type="match status" value="1"/>
</dbReference>
<accession>A0AAN9Q3L1</accession>
<dbReference type="InterPro" id="IPR000109">
    <property type="entry name" value="POT_fam"/>
</dbReference>
<gene>
    <name evidence="6" type="ORF">VNO77_31194</name>
</gene>